<dbReference type="Proteomes" id="UP001363010">
    <property type="component" value="Unassembled WGS sequence"/>
</dbReference>
<evidence type="ECO:0008006" key="4">
    <source>
        <dbReference type="Google" id="ProtNLM"/>
    </source>
</evidence>
<evidence type="ECO:0000313" key="2">
    <source>
        <dbReference type="EMBL" id="MEJ8825968.1"/>
    </source>
</evidence>
<sequence>MATPTATITMTMREVDRLKTIQAVVDRCGSGQAAERLGMSRRQIEHRSTPSHEIGCVGRAGGLA</sequence>
<comment type="caution">
    <text evidence="2">The sequence shown here is derived from an EMBL/GenBank/DDBJ whole genome shotgun (WGS) entry which is preliminary data.</text>
</comment>
<dbReference type="RefSeq" id="WP_340367012.1">
    <property type="nucleotide sequence ID" value="NZ_JBBKZV010000027.1"/>
</dbReference>
<keyword evidence="3" id="KW-1185">Reference proteome</keyword>
<protein>
    <recommendedName>
        <fullName evidence="4">Helix-turn-helix domain-containing protein</fullName>
    </recommendedName>
</protein>
<organism evidence="2 3">
    <name type="scientific">Variovorax humicola</name>
    <dbReference type="NCBI Taxonomy" id="1769758"/>
    <lineage>
        <taxon>Bacteria</taxon>
        <taxon>Pseudomonadati</taxon>
        <taxon>Pseudomonadota</taxon>
        <taxon>Betaproteobacteria</taxon>
        <taxon>Burkholderiales</taxon>
        <taxon>Comamonadaceae</taxon>
        <taxon>Variovorax</taxon>
    </lineage>
</organism>
<evidence type="ECO:0000313" key="3">
    <source>
        <dbReference type="Proteomes" id="UP001363010"/>
    </source>
</evidence>
<proteinExistence type="predicted"/>
<feature type="region of interest" description="Disordered" evidence="1">
    <location>
        <begin position="36"/>
        <end position="64"/>
    </location>
</feature>
<name>A0ABU8W7L0_9BURK</name>
<accession>A0ABU8W7L0</accession>
<reference evidence="2 3" key="1">
    <citation type="submission" date="2024-03" db="EMBL/GenBank/DDBJ databases">
        <title>Novel species of the genus Variovorax.</title>
        <authorList>
            <person name="Liu Q."/>
            <person name="Xin Y.-H."/>
        </authorList>
    </citation>
    <scope>NUCLEOTIDE SEQUENCE [LARGE SCALE GENOMIC DNA]</scope>
    <source>
        <strain evidence="2 3">KACC 18501</strain>
    </source>
</reference>
<dbReference type="EMBL" id="JBBKZV010000027">
    <property type="protein sequence ID" value="MEJ8825968.1"/>
    <property type="molecule type" value="Genomic_DNA"/>
</dbReference>
<evidence type="ECO:0000256" key="1">
    <source>
        <dbReference type="SAM" id="MobiDB-lite"/>
    </source>
</evidence>
<gene>
    <name evidence="2" type="ORF">WKW80_28745</name>
</gene>